<keyword evidence="1" id="KW-0805">Transcription regulation</keyword>
<dbReference type="Pfam" id="PF17940">
    <property type="entry name" value="TetR_C_31"/>
    <property type="match status" value="1"/>
</dbReference>
<keyword evidence="7" id="KW-1185">Reference proteome</keyword>
<dbReference type="EMBL" id="JAQFWP010000003">
    <property type="protein sequence ID" value="MDA2803499.1"/>
    <property type="molecule type" value="Genomic_DNA"/>
</dbReference>
<dbReference type="InterPro" id="IPR001647">
    <property type="entry name" value="HTH_TetR"/>
</dbReference>
<feature type="domain" description="HTH tetR-type" evidence="5">
    <location>
        <begin position="1"/>
        <end position="61"/>
    </location>
</feature>
<evidence type="ECO:0000313" key="6">
    <source>
        <dbReference type="EMBL" id="MDA2803499.1"/>
    </source>
</evidence>
<evidence type="ECO:0000256" key="4">
    <source>
        <dbReference type="PROSITE-ProRule" id="PRU00335"/>
    </source>
</evidence>
<evidence type="ECO:0000256" key="3">
    <source>
        <dbReference type="ARBA" id="ARBA00023163"/>
    </source>
</evidence>
<keyword evidence="2 4" id="KW-0238">DNA-binding</keyword>
<dbReference type="SUPFAM" id="SSF46689">
    <property type="entry name" value="Homeodomain-like"/>
    <property type="match status" value="1"/>
</dbReference>
<organism evidence="6 7">
    <name type="scientific">Nocardiopsis suaedae</name>
    <dbReference type="NCBI Taxonomy" id="3018444"/>
    <lineage>
        <taxon>Bacteria</taxon>
        <taxon>Bacillati</taxon>
        <taxon>Actinomycetota</taxon>
        <taxon>Actinomycetes</taxon>
        <taxon>Streptosporangiales</taxon>
        <taxon>Nocardiopsidaceae</taxon>
        <taxon>Nocardiopsis</taxon>
    </lineage>
</organism>
<dbReference type="Gene3D" id="1.10.357.10">
    <property type="entry name" value="Tetracycline Repressor, domain 2"/>
    <property type="match status" value="1"/>
</dbReference>
<evidence type="ECO:0000259" key="5">
    <source>
        <dbReference type="PROSITE" id="PS50977"/>
    </source>
</evidence>
<dbReference type="SUPFAM" id="SSF48498">
    <property type="entry name" value="Tetracyclin repressor-like, C-terminal domain"/>
    <property type="match status" value="1"/>
</dbReference>
<reference evidence="6" key="1">
    <citation type="submission" date="2023-01" db="EMBL/GenBank/DDBJ databases">
        <title>Draft genome sequence of Nocardiopsis sp. LSu2-4 isolated from halophytes.</title>
        <authorList>
            <person name="Duangmal K."/>
            <person name="Chantavorakit T."/>
        </authorList>
    </citation>
    <scope>NUCLEOTIDE SEQUENCE</scope>
    <source>
        <strain evidence="6">LSu2-4</strain>
    </source>
</reference>
<accession>A0ABT4TFL5</accession>
<dbReference type="Pfam" id="PF00440">
    <property type="entry name" value="TetR_N"/>
    <property type="match status" value="1"/>
</dbReference>
<dbReference type="RefSeq" id="WP_270675988.1">
    <property type="nucleotide sequence ID" value="NZ_JAQFWP010000003.1"/>
</dbReference>
<dbReference type="InterPro" id="IPR041583">
    <property type="entry name" value="TetR_C_31"/>
</dbReference>
<name>A0ABT4TFL5_9ACTN</name>
<dbReference type="PANTHER" id="PTHR47506:SF7">
    <property type="entry name" value="TRANSCRIPTIONAL REGULATORY PROTEIN"/>
    <property type="match status" value="1"/>
</dbReference>
<dbReference type="InterPro" id="IPR036271">
    <property type="entry name" value="Tet_transcr_reg_TetR-rel_C_sf"/>
</dbReference>
<evidence type="ECO:0000256" key="2">
    <source>
        <dbReference type="ARBA" id="ARBA00023125"/>
    </source>
</evidence>
<keyword evidence="3" id="KW-0804">Transcription</keyword>
<comment type="caution">
    <text evidence="6">The sequence shown here is derived from an EMBL/GenBank/DDBJ whole genome shotgun (WGS) entry which is preliminary data.</text>
</comment>
<protein>
    <submittedName>
        <fullName evidence="6">TetR/AcrR family transcriptional regulator</fullName>
    </submittedName>
</protein>
<proteinExistence type="predicted"/>
<dbReference type="InterPro" id="IPR009057">
    <property type="entry name" value="Homeodomain-like_sf"/>
</dbReference>
<feature type="DNA-binding region" description="H-T-H motif" evidence="4">
    <location>
        <begin position="24"/>
        <end position="43"/>
    </location>
</feature>
<gene>
    <name evidence="6" type="ORF">O4U47_03175</name>
</gene>
<dbReference type="PANTHER" id="PTHR47506">
    <property type="entry name" value="TRANSCRIPTIONAL REGULATORY PROTEIN"/>
    <property type="match status" value="1"/>
</dbReference>
<dbReference type="PRINTS" id="PR00455">
    <property type="entry name" value="HTHTETR"/>
</dbReference>
<dbReference type="PROSITE" id="PS50977">
    <property type="entry name" value="HTH_TETR_2"/>
    <property type="match status" value="1"/>
</dbReference>
<dbReference type="Proteomes" id="UP001165685">
    <property type="component" value="Unassembled WGS sequence"/>
</dbReference>
<sequence length="188" mass="19930">MNHRDDLLEGAKKCLVEKGYAHTTARDIAAASGAHLASIGYHYGSKDALMNAAVIAATSEWGDTLAEALESVEAPDPRTRLAALLERMRARMRLPGDRDLLLASVQAYAEAQFSPDLRTALGEAYQEAHREFAALLDPGAQDTPQGRALGAAAYALFSGIILQELIDPDGLPGTEALVAALYRLTGAG</sequence>
<evidence type="ECO:0000256" key="1">
    <source>
        <dbReference type="ARBA" id="ARBA00023015"/>
    </source>
</evidence>
<evidence type="ECO:0000313" key="7">
    <source>
        <dbReference type="Proteomes" id="UP001165685"/>
    </source>
</evidence>